<dbReference type="InterPro" id="IPR011992">
    <property type="entry name" value="EF-hand-dom_pair"/>
</dbReference>
<dbReference type="GO" id="GO:0003777">
    <property type="term" value="F:microtubule motor activity"/>
    <property type="evidence" value="ECO:0007669"/>
    <property type="project" value="InterPro"/>
</dbReference>
<evidence type="ECO:0000313" key="4">
    <source>
        <dbReference type="EMBL" id="KOO34295.1"/>
    </source>
</evidence>
<feature type="domain" description="Kinesin motor" evidence="2">
    <location>
        <begin position="15"/>
        <end position="161"/>
    </location>
</feature>
<gene>
    <name evidence="4" type="ORF">Ctob_015976</name>
</gene>
<evidence type="ECO:0000313" key="5">
    <source>
        <dbReference type="Proteomes" id="UP000037460"/>
    </source>
</evidence>
<evidence type="ECO:0000259" key="3">
    <source>
        <dbReference type="PROSITE" id="PS50222"/>
    </source>
</evidence>
<sequence length="695" mass="71253">MADAATGDGVWLLKPPKAAVIFRRSTASSSETTRIAVRTATGGIVLSVEGHPVSDADWAAESPTAEQLYRGVVAAGVERVLAGGRASFIACGQSGSGKSSTLFFLETSQGARPGLLPRAAMHLFAELPASCEVRASFIELYNDGLYDLLARNGPVRLRESPTAAPDGGGSRVPLTLVDLAGAADPNQLRNAETITQAAARDPISRQVAISPRAEPISQPRVGGAACVGARDGAACLADEAVAAIALVALGAVPGAAMGAVPGVAMGAVPGMALGAVPSASVSASVMPSRAPSAVPSAAASEMAFAAVSSSSVCSDAPMTMSGSAAVAAPRLSPLHPPSSTASPASAAASPLDFTQFCELVRTHDMGGGTHSRTSLRERFRELGPDHEGRVDSELALRAFLLDALSRSARRLIDLLRAWDASGERRVDREGLCRAVRALGIRASSRDVDAVFGAMDREGTGVISQHELATALRSSNVTNLKITLRTGSVGYQRLQDVDVGATGIASAADPTTTASSHSAQSATAAGAADWAPGFDEYPLAPSGFDEYPLAPSGFEEYPLAPSGFEEYPLAPSDLLKLAIRPHPIATPLDTQLLGSRPKRRVGSPLGSPLDATSAAIPLATASWLAAPERMLDTAPERALDGWFTRSNESLASRAEEAALLSEAAAEEAAATAAQMFALAEQAAMEADEAIAEAIAA</sequence>
<feature type="binding site" evidence="1">
    <location>
        <begin position="92"/>
        <end position="99"/>
    </location>
    <ligand>
        <name>ATP</name>
        <dbReference type="ChEBI" id="CHEBI:30616"/>
    </ligand>
</feature>
<dbReference type="SUPFAM" id="SSF52540">
    <property type="entry name" value="P-loop containing nucleoside triphosphate hydrolases"/>
    <property type="match status" value="1"/>
</dbReference>
<dbReference type="PANTHER" id="PTHR24115">
    <property type="entry name" value="KINESIN-RELATED"/>
    <property type="match status" value="1"/>
</dbReference>
<dbReference type="GO" id="GO:0005509">
    <property type="term" value="F:calcium ion binding"/>
    <property type="evidence" value="ECO:0007669"/>
    <property type="project" value="InterPro"/>
</dbReference>
<keyword evidence="1" id="KW-0505">Motor protein</keyword>
<dbReference type="SUPFAM" id="SSF47473">
    <property type="entry name" value="EF-hand"/>
    <property type="match status" value="1"/>
</dbReference>
<dbReference type="InterPro" id="IPR002048">
    <property type="entry name" value="EF_hand_dom"/>
</dbReference>
<dbReference type="SMART" id="SM00129">
    <property type="entry name" value="KISc"/>
    <property type="match status" value="1"/>
</dbReference>
<dbReference type="Gene3D" id="3.40.850.10">
    <property type="entry name" value="Kinesin motor domain"/>
    <property type="match status" value="1"/>
</dbReference>
<keyword evidence="1" id="KW-0547">Nucleotide-binding</keyword>
<evidence type="ECO:0000256" key="1">
    <source>
        <dbReference type="PROSITE-ProRule" id="PRU00283"/>
    </source>
</evidence>
<feature type="domain" description="EF-hand" evidence="3">
    <location>
        <begin position="442"/>
        <end position="477"/>
    </location>
</feature>
<dbReference type="Proteomes" id="UP000037460">
    <property type="component" value="Unassembled WGS sequence"/>
</dbReference>
<dbReference type="AlphaFoldDB" id="A0A0M0K654"/>
<dbReference type="InterPro" id="IPR001752">
    <property type="entry name" value="Kinesin_motor_dom"/>
</dbReference>
<organism evidence="4 5">
    <name type="scientific">Chrysochromulina tobinii</name>
    <dbReference type="NCBI Taxonomy" id="1460289"/>
    <lineage>
        <taxon>Eukaryota</taxon>
        <taxon>Haptista</taxon>
        <taxon>Haptophyta</taxon>
        <taxon>Prymnesiophyceae</taxon>
        <taxon>Prymnesiales</taxon>
        <taxon>Chrysochromulinaceae</taxon>
        <taxon>Chrysochromulina</taxon>
    </lineage>
</organism>
<proteinExistence type="inferred from homology"/>
<dbReference type="GO" id="GO:0008017">
    <property type="term" value="F:microtubule binding"/>
    <property type="evidence" value="ECO:0007669"/>
    <property type="project" value="InterPro"/>
</dbReference>
<keyword evidence="5" id="KW-1185">Reference proteome</keyword>
<dbReference type="EMBL" id="JWZX01001266">
    <property type="protein sequence ID" value="KOO34295.1"/>
    <property type="molecule type" value="Genomic_DNA"/>
</dbReference>
<dbReference type="GO" id="GO:0005524">
    <property type="term" value="F:ATP binding"/>
    <property type="evidence" value="ECO:0007669"/>
    <property type="project" value="UniProtKB-UniRule"/>
</dbReference>
<feature type="non-terminal residue" evidence="4">
    <location>
        <position position="695"/>
    </location>
</feature>
<dbReference type="PROSITE" id="PS50222">
    <property type="entry name" value="EF_HAND_2"/>
    <property type="match status" value="1"/>
</dbReference>
<dbReference type="PROSITE" id="PS50067">
    <property type="entry name" value="KINESIN_MOTOR_2"/>
    <property type="match status" value="1"/>
</dbReference>
<protein>
    <submittedName>
        <fullName evidence="4">Bipolar kinesin krp-130-like protein</fullName>
    </submittedName>
</protein>
<comment type="caution">
    <text evidence="4">The sequence shown here is derived from an EMBL/GenBank/DDBJ whole genome shotgun (WGS) entry which is preliminary data.</text>
</comment>
<dbReference type="InterPro" id="IPR027640">
    <property type="entry name" value="Kinesin-like_fam"/>
</dbReference>
<reference evidence="5" key="1">
    <citation type="journal article" date="2015" name="PLoS Genet.">
        <title>Genome Sequence and Transcriptome Analyses of Chrysochromulina tobin: Metabolic Tools for Enhanced Algal Fitness in the Prominent Order Prymnesiales (Haptophyceae).</title>
        <authorList>
            <person name="Hovde B.T."/>
            <person name="Deodato C.R."/>
            <person name="Hunsperger H.M."/>
            <person name="Ryken S.A."/>
            <person name="Yost W."/>
            <person name="Jha R.K."/>
            <person name="Patterson J."/>
            <person name="Monnat R.J. Jr."/>
            <person name="Barlow S.B."/>
            <person name="Starkenburg S.R."/>
            <person name="Cattolico R.A."/>
        </authorList>
    </citation>
    <scope>NUCLEOTIDE SEQUENCE</scope>
    <source>
        <strain evidence="5">CCMP291</strain>
    </source>
</reference>
<name>A0A0M0K654_9EUKA</name>
<dbReference type="InterPro" id="IPR027417">
    <property type="entry name" value="P-loop_NTPase"/>
</dbReference>
<accession>A0A0M0K654</accession>
<dbReference type="Pfam" id="PF00225">
    <property type="entry name" value="Kinesin"/>
    <property type="match status" value="1"/>
</dbReference>
<dbReference type="Gene3D" id="1.10.238.10">
    <property type="entry name" value="EF-hand"/>
    <property type="match status" value="1"/>
</dbReference>
<keyword evidence="1" id="KW-0067">ATP-binding</keyword>
<dbReference type="InterPro" id="IPR036961">
    <property type="entry name" value="Kinesin_motor_dom_sf"/>
</dbReference>
<dbReference type="GO" id="GO:0007018">
    <property type="term" value="P:microtubule-based movement"/>
    <property type="evidence" value="ECO:0007669"/>
    <property type="project" value="InterPro"/>
</dbReference>
<comment type="similarity">
    <text evidence="1">Belongs to the TRAFAC class myosin-kinesin ATPase superfamily. Kinesin family.</text>
</comment>
<evidence type="ECO:0000259" key="2">
    <source>
        <dbReference type="PROSITE" id="PS50067"/>
    </source>
</evidence>